<evidence type="ECO:0000256" key="1">
    <source>
        <dbReference type="SAM" id="Phobius"/>
    </source>
</evidence>
<dbReference type="InterPro" id="IPR000917">
    <property type="entry name" value="Sulfatase_N"/>
</dbReference>
<dbReference type="AlphaFoldDB" id="A0A9P9A1W0"/>
<dbReference type="Gene3D" id="3.40.720.10">
    <property type="entry name" value="Alkaline Phosphatase, subunit A"/>
    <property type="match status" value="1"/>
</dbReference>
<evidence type="ECO:0000259" key="2">
    <source>
        <dbReference type="Pfam" id="PF00884"/>
    </source>
</evidence>
<feature type="transmembrane region" description="Helical" evidence="1">
    <location>
        <begin position="218"/>
        <end position="236"/>
    </location>
</feature>
<accession>A0A9P9A1W0</accession>
<proteinExistence type="predicted"/>
<dbReference type="PANTHER" id="PTHR43751">
    <property type="entry name" value="SULFATASE"/>
    <property type="match status" value="1"/>
</dbReference>
<evidence type="ECO:0000313" key="4">
    <source>
        <dbReference type="Proteomes" id="UP000758603"/>
    </source>
</evidence>
<dbReference type="Pfam" id="PF00884">
    <property type="entry name" value="Sulfatase"/>
    <property type="match status" value="1"/>
</dbReference>
<keyword evidence="4" id="KW-1185">Reference proteome</keyword>
<feature type="transmembrane region" description="Helical" evidence="1">
    <location>
        <begin position="56"/>
        <end position="77"/>
    </location>
</feature>
<dbReference type="SUPFAM" id="SSF53649">
    <property type="entry name" value="Alkaline phosphatase-like"/>
    <property type="match status" value="1"/>
</dbReference>
<evidence type="ECO:0000313" key="3">
    <source>
        <dbReference type="EMBL" id="KAH6658504.1"/>
    </source>
</evidence>
<dbReference type="Proteomes" id="UP000758603">
    <property type="component" value="Unassembled WGS sequence"/>
</dbReference>
<feature type="transmembrane region" description="Helical" evidence="1">
    <location>
        <begin position="25"/>
        <end position="44"/>
    </location>
</feature>
<keyword evidence="1" id="KW-1133">Transmembrane helix</keyword>
<dbReference type="InterPro" id="IPR017850">
    <property type="entry name" value="Alkaline_phosphatase_core_sf"/>
</dbReference>
<sequence>MALHAKLLFKEQHHRRLQMPFDGRNFVFAIIATSILAAKTFRIYSHSSAISTFETIIWSASFYAQDLLFLLSLRFLFSKINPSSQRLRYGVTAVAFLAASALLLMAAATISVFLVTGSEIHWQHIGVLNDSSGSKMMFSAGFKTFAVVLVSLLLPSWFARRIYFDVAGAAVDVVTELFNLVLELAKHRSCNRYEKIISLEDGDEFIDRDGSNFSGTTIFRIAIGLVLLLQMALAFVHSDDQRLSSLSWTLPLTPFTEPSHSSAQLNDLPGSHANSFESLASDGGFLNSTALTDPVQLSWLPKEVQVPGFEDWYTEGGQHYNSSADPLKVSNLDNELYPALQKQIADIKIRHVVLLVLESTRSDVFPILNATSIRNRLAEAHSDKKLTTEEVEKLANLTNTARFLAGIPTNTTQQPRTTGGSIRAHNAFTTASYTLKSLVGTLCGIAPMTVDFDSEVSHHVYQPCLAQIFEAFNLLDHGNRTDGTDFTSFNWKSLFMQSVTGEYDKQSALMPKTGYTNETFITKEYLKSPDAKFGPEDAPDINYYGMPEVVLEEYVRDAFSTANKNDERLFLTHLTSTSHHPFKTPAAAAADAAKASSSKRSLDDLSAYLDAIGYVDRWISKIMDIMDEQGVTDETLLVLVGDHGISLPEDDAITPYENPNVGNFRVPLLFHHPKLPHIDITDAVISSQILPTVLDLLLETKSLSEPEGRAAQDLVRNYEGQSLLRPMNKVSQSGQGDWQFTVSNPGGTMVSVRDARQPRWRLVVPIAADAAWRFTDLDMDPYEKKPLEAHSYKKLLTGVKVMHGAERAEWVEEAALVTRWWVEENRRRWQYDP</sequence>
<keyword evidence="1" id="KW-0812">Transmembrane</keyword>
<gene>
    <name evidence="3" type="ORF">BKA67DRAFT_591452</name>
</gene>
<feature type="domain" description="Sulfatase N-terminal" evidence="2">
    <location>
        <begin position="408"/>
        <end position="697"/>
    </location>
</feature>
<protein>
    <submittedName>
        <fullName evidence="3">Alkaline-phosphatase-like protein</fullName>
    </submittedName>
</protein>
<dbReference type="RefSeq" id="XP_045962738.1">
    <property type="nucleotide sequence ID" value="XM_046104718.1"/>
</dbReference>
<keyword evidence="1" id="KW-0472">Membrane</keyword>
<name>A0A9P9A1W0_9PEZI</name>
<dbReference type="PANTHER" id="PTHR43751:SF3">
    <property type="entry name" value="SULFATASE N-TERMINAL DOMAIN-CONTAINING PROTEIN"/>
    <property type="match status" value="1"/>
</dbReference>
<reference evidence="3" key="1">
    <citation type="journal article" date="2021" name="Nat. Commun.">
        <title>Genetic determinants of endophytism in the Arabidopsis root mycobiome.</title>
        <authorList>
            <person name="Mesny F."/>
            <person name="Miyauchi S."/>
            <person name="Thiergart T."/>
            <person name="Pickel B."/>
            <person name="Atanasova L."/>
            <person name="Karlsson M."/>
            <person name="Huettel B."/>
            <person name="Barry K.W."/>
            <person name="Haridas S."/>
            <person name="Chen C."/>
            <person name="Bauer D."/>
            <person name="Andreopoulos W."/>
            <person name="Pangilinan J."/>
            <person name="LaButti K."/>
            <person name="Riley R."/>
            <person name="Lipzen A."/>
            <person name="Clum A."/>
            <person name="Drula E."/>
            <person name="Henrissat B."/>
            <person name="Kohler A."/>
            <person name="Grigoriev I.V."/>
            <person name="Martin F.M."/>
            <person name="Hacquard S."/>
        </authorList>
    </citation>
    <scope>NUCLEOTIDE SEQUENCE</scope>
    <source>
        <strain evidence="3">MPI-SDFR-AT-0073</strain>
    </source>
</reference>
<dbReference type="OrthoDB" id="103349at2759"/>
<dbReference type="EMBL" id="JAGPXC010000002">
    <property type="protein sequence ID" value="KAH6658504.1"/>
    <property type="molecule type" value="Genomic_DNA"/>
</dbReference>
<organism evidence="3 4">
    <name type="scientific">Truncatella angustata</name>
    <dbReference type="NCBI Taxonomy" id="152316"/>
    <lineage>
        <taxon>Eukaryota</taxon>
        <taxon>Fungi</taxon>
        <taxon>Dikarya</taxon>
        <taxon>Ascomycota</taxon>
        <taxon>Pezizomycotina</taxon>
        <taxon>Sordariomycetes</taxon>
        <taxon>Xylariomycetidae</taxon>
        <taxon>Amphisphaeriales</taxon>
        <taxon>Sporocadaceae</taxon>
        <taxon>Truncatella</taxon>
    </lineage>
</organism>
<feature type="transmembrane region" description="Helical" evidence="1">
    <location>
        <begin position="136"/>
        <end position="154"/>
    </location>
</feature>
<dbReference type="GeneID" id="70133609"/>
<feature type="transmembrane region" description="Helical" evidence="1">
    <location>
        <begin position="89"/>
        <end position="116"/>
    </location>
</feature>
<comment type="caution">
    <text evidence="3">The sequence shown here is derived from an EMBL/GenBank/DDBJ whole genome shotgun (WGS) entry which is preliminary data.</text>
</comment>
<dbReference type="InterPro" id="IPR052701">
    <property type="entry name" value="GAG_Ulvan_Degrading_Sulfatases"/>
</dbReference>